<feature type="compositionally biased region" description="Basic and acidic residues" evidence="1">
    <location>
        <begin position="28"/>
        <end position="42"/>
    </location>
</feature>
<evidence type="ECO:0000313" key="3">
    <source>
        <dbReference type="Proteomes" id="UP000703661"/>
    </source>
</evidence>
<feature type="region of interest" description="Disordered" evidence="1">
    <location>
        <begin position="752"/>
        <end position="872"/>
    </location>
</feature>
<dbReference type="InterPro" id="IPR006597">
    <property type="entry name" value="Sel1-like"/>
</dbReference>
<feature type="compositionally biased region" description="Basic and acidic residues" evidence="1">
    <location>
        <begin position="845"/>
        <end position="856"/>
    </location>
</feature>
<protein>
    <recommendedName>
        <fullName evidence="4">Chitin synthase activator</fullName>
    </recommendedName>
</protein>
<evidence type="ECO:0008006" key="4">
    <source>
        <dbReference type="Google" id="ProtNLM"/>
    </source>
</evidence>
<feature type="compositionally biased region" description="Polar residues" evidence="1">
    <location>
        <begin position="287"/>
        <end position="304"/>
    </location>
</feature>
<gene>
    <name evidence="2" type="ORF">BGZ80_009490</name>
</gene>
<dbReference type="InterPro" id="IPR052748">
    <property type="entry name" value="ISR_Activator"/>
</dbReference>
<feature type="region of interest" description="Disordered" evidence="1">
    <location>
        <begin position="25"/>
        <end position="48"/>
    </location>
</feature>
<dbReference type="InterPro" id="IPR011990">
    <property type="entry name" value="TPR-like_helical_dom_sf"/>
</dbReference>
<organism evidence="2 3">
    <name type="scientific">Entomortierella chlamydospora</name>
    <dbReference type="NCBI Taxonomy" id="101097"/>
    <lineage>
        <taxon>Eukaryota</taxon>
        <taxon>Fungi</taxon>
        <taxon>Fungi incertae sedis</taxon>
        <taxon>Mucoromycota</taxon>
        <taxon>Mortierellomycotina</taxon>
        <taxon>Mortierellomycetes</taxon>
        <taxon>Mortierellales</taxon>
        <taxon>Mortierellaceae</taxon>
        <taxon>Entomortierella</taxon>
    </lineage>
</organism>
<feature type="compositionally biased region" description="Polar residues" evidence="1">
    <location>
        <begin position="77"/>
        <end position="90"/>
    </location>
</feature>
<comment type="caution">
    <text evidence="2">The sequence shown here is derived from an EMBL/GenBank/DDBJ whole genome shotgun (WGS) entry which is preliminary data.</text>
</comment>
<feature type="region of interest" description="Disordered" evidence="1">
    <location>
        <begin position="451"/>
        <end position="487"/>
    </location>
</feature>
<feature type="compositionally biased region" description="Polar residues" evidence="1">
    <location>
        <begin position="785"/>
        <end position="810"/>
    </location>
</feature>
<dbReference type="SUPFAM" id="SSF81901">
    <property type="entry name" value="HCP-like"/>
    <property type="match status" value="1"/>
</dbReference>
<evidence type="ECO:0000256" key="1">
    <source>
        <dbReference type="SAM" id="MobiDB-lite"/>
    </source>
</evidence>
<feature type="compositionally biased region" description="Polar residues" evidence="1">
    <location>
        <begin position="97"/>
        <end position="120"/>
    </location>
</feature>
<dbReference type="PANTHER" id="PTHR45011:SF1">
    <property type="entry name" value="DAP3-BINDING CELL DEATH ENHANCER 1"/>
    <property type="match status" value="1"/>
</dbReference>
<dbReference type="Gene3D" id="1.25.40.10">
    <property type="entry name" value="Tetratricopeptide repeat domain"/>
    <property type="match status" value="1"/>
</dbReference>
<feature type="region of interest" description="Disordered" evidence="1">
    <location>
        <begin position="62"/>
        <end position="146"/>
    </location>
</feature>
<feature type="compositionally biased region" description="Polar residues" evidence="1">
    <location>
        <begin position="451"/>
        <end position="464"/>
    </location>
</feature>
<feature type="compositionally biased region" description="Basic and acidic residues" evidence="1">
    <location>
        <begin position="1086"/>
        <end position="1109"/>
    </location>
</feature>
<sequence>MISLEDSNVGYPFRSSSHSFVLTASKNYDGKDTKKESRDKTGVQKASNNAIHKDVAMATCTYSESPSSPLTPIPMGSYTNSDNLQLTPISSPLEVDNQPSQMPLSISGSNANSMQVQENPGNPRAKPKPSPIATKLPRRTTSLSSIDDTIDRNLGRVDCNTLDMFGSRKPFLSTSPTSAESVEVGGRDSGVALETWDTPHTHLDMARNDLQRKPQDAPKREQFPSFDQLFQPQLELLDPFRVRDERADSIKRAERRQRCRSMMCPTTARVAGIEDPFSKSDAEPLLPSNSAAVDPTTSAGSKVVNRTRTKRVSSMSIGNDSTDFKDFPLNSHDLPPLPPKVTSAATVPRTSFFTTPSLQENTTDTNQSRSLRWTSNSSSSSLSSSSSSATSATISLPGAVSPPLTSVLAQPHGIPFSNMLDLATAKAENITGLYFAKQMNRKSASSYTLKNPLASTQGTHTSNFKFPKDNADIPPSSSEHRGQSDAVPVKVEIDTPSPILGYIPCLSDPERVALSSQCIPEISKQPCIKTSIETQTSHILNQDTSINSNVKAVYTQASSSTPARGHRRSQSASHFFHLSSLKHHSPAQFNLALCYEHGQGGVDKDLEKAIYFYQQAAGQGHTKASYNIGCICYNQGEVSKAMAWFESAGKCCIRGLRTETSEQSAPANSGQQQSLQFPLPKQTTLPHELEDILLGDRSSDTGPFAAYLPAILCLALLCRQGVQTRGGNVILKKDDEQSVELLQVLLQRASSRSHLRKDKDQLEPKQCPLQGSRRDRSLVGRKGTGNKTMNRSKSGSQNGVNQLGSLSTETPIEASSDRSYCSSSQPRERIKRSSRVEDETDDDRDAASDYSHEIESSRPSGSSTDAQGSDDHETWSLTLTEQLLKVWKRTNATAPASATSISADSTEVEKRQKRILRHHLLYITNPTLGKNLYNLGVLYDLYLGNAAIAVKCYRSAYHQELPIGSSQEQPGFVTRINSAWNLGVLHVRRKEWNLAKEWFLRAQRDIRLHEGHQRPKENSHDLAREECTRIRAAARRSLVNVVPHSTAPLVSDSPGKEHARQHGLMMHLGAISSKPTKVAPIPDEPPISKEGDIEPRKVKAGDEATEDGIRTDSGKIAWVLRWVESHIE</sequence>
<dbReference type="Proteomes" id="UP000703661">
    <property type="component" value="Unassembled WGS sequence"/>
</dbReference>
<reference evidence="2" key="1">
    <citation type="journal article" date="2020" name="Fungal Divers.">
        <title>Resolving the Mortierellaceae phylogeny through synthesis of multi-gene phylogenetics and phylogenomics.</title>
        <authorList>
            <person name="Vandepol N."/>
            <person name="Liber J."/>
            <person name="Desiro A."/>
            <person name="Na H."/>
            <person name="Kennedy M."/>
            <person name="Barry K."/>
            <person name="Grigoriev I.V."/>
            <person name="Miller A.N."/>
            <person name="O'Donnell K."/>
            <person name="Stajich J.E."/>
            <person name="Bonito G."/>
        </authorList>
    </citation>
    <scope>NUCLEOTIDE SEQUENCE</scope>
    <source>
        <strain evidence="2">NRRL 2769</strain>
    </source>
</reference>
<feature type="region of interest" description="Disordered" evidence="1">
    <location>
        <begin position="1075"/>
        <end position="1109"/>
    </location>
</feature>
<dbReference type="AlphaFoldDB" id="A0A9P6MXI3"/>
<feature type="region of interest" description="Disordered" evidence="1">
    <location>
        <begin position="280"/>
        <end position="394"/>
    </location>
</feature>
<accession>A0A9P6MXI3</accession>
<dbReference type="PANTHER" id="PTHR45011">
    <property type="entry name" value="DAP3-BINDING CELL DEATH ENHANCER 1"/>
    <property type="match status" value="1"/>
</dbReference>
<dbReference type="Pfam" id="PF08238">
    <property type="entry name" value="Sel1"/>
    <property type="match status" value="2"/>
</dbReference>
<proteinExistence type="predicted"/>
<dbReference type="EMBL" id="JAAAID010000574">
    <property type="protein sequence ID" value="KAG0016014.1"/>
    <property type="molecule type" value="Genomic_DNA"/>
</dbReference>
<evidence type="ECO:0000313" key="2">
    <source>
        <dbReference type="EMBL" id="KAG0016014.1"/>
    </source>
</evidence>
<feature type="compositionally biased region" description="Polar residues" evidence="1">
    <location>
        <begin position="343"/>
        <end position="367"/>
    </location>
</feature>
<feature type="compositionally biased region" description="Low complexity" evidence="1">
    <location>
        <begin position="368"/>
        <end position="394"/>
    </location>
</feature>
<keyword evidence="3" id="KW-1185">Reference proteome</keyword>
<dbReference type="SMART" id="SM00671">
    <property type="entry name" value="SEL1"/>
    <property type="match status" value="1"/>
</dbReference>
<name>A0A9P6MXI3_9FUNG</name>
<feature type="compositionally biased region" description="Polar residues" evidence="1">
    <location>
        <begin position="857"/>
        <end position="867"/>
    </location>
</feature>
<feature type="compositionally biased region" description="Polar residues" evidence="1">
    <location>
        <begin position="312"/>
        <end position="321"/>
    </location>
</feature>